<feature type="repeat" description="TPR" evidence="1">
    <location>
        <begin position="72"/>
        <end position="105"/>
    </location>
</feature>
<protein>
    <submittedName>
        <fullName evidence="2">Uncharacterized protein</fullName>
    </submittedName>
</protein>
<reference evidence="2" key="1">
    <citation type="journal article" date="2020" name="mSystems">
        <title>Genome- and Community-Level Interaction Insights into Carbon Utilization and Element Cycling Functions of Hydrothermarchaeota in Hydrothermal Sediment.</title>
        <authorList>
            <person name="Zhou Z."/>
            <person name="Liu Y."/>
            <person name="Xu W."/>
            <person name="Pan J."/>
            <person name="Luo Z.H."/>
            <person name="Li M."/>
        </authorList>
    </citation>
    <scope>NUCLEOTIDE SEQUENCE [LARGE SCALE GENOMIC DNA]</scope>
    <source>
        <strain evidence="2">HyVt-93</strain>
    </source>
</reference>
<accession>A0A7C5NZV2</accession>
<dbReference type="InterPro" id="IPR011990">
    <property type="entry name" value="TPR-like_helical_dom_sf"/>
</dbReference>
<proteinExistence type="predicted"/>
<dbReference type="PROSITE" id="PS50005">
    <property type="entry name" value="TPR"/>
    <property type="match status" value="1"/>
</dbReference>
<gene>
    <name evidence="2" type="ORF">ENL40_05295</name>
</gene>
<evidence type="ECO:0000256" key="1">
    <source>
        <dbReference type="PROSITE-ProRule" id="PRU00339"/>
    </source>
</evidence>
<comment type="caution">
    <text evidence="2">The sequence shown here is derived from an EMBL/GenBank/DDBJ whole genome shotgun (WGS) entry which is preliminary data.</text>
</comment>
<dbReference type="InterPro" id="IPR019734">
    <property type="entry name" value="TPR_rpt"/>
</dbReference>
<dbReference type="AlphaFoldDB" id="A0A7C5NZV2"/>
<keyword evidence="1" id="KW-0802">TPR repeat</keyword>
<dbReference type="Proteomes" id="UP000886217">
    <property type="component" value="Unassembled WGS sequence"/>
</dbReference>
<sequence>MVEIDDIVFLVRNGKYEEALELVNNLTNNSDKVSALSIMAKEIYPQDMETAYGFLEDAEYFSKKIKDRGEKAKALANIAFVYYEIGDTEYAMEMFNDAVKEAEKIKKLEDRIYPLASVAYYLGISGLVDLSMDLFERVFDIVVNLRVNYVKKTEYLIDLGNIIENVGDELPSEEALKFYERAHDLFEKLHVPARAATVERKIDLARTLITVGLPEIRKAISEGKYIYATKLIIRTFNDEKIFIGLLEVALWMKKNETLGYSHIVETALKYLQELQISERYLHYVIKVLTELERFEEALKLSINLEDVELRSELLAEIAIGMLKSGEVEGAFKIAGLIPDIHIRTATVAELRKILKY</sequence>
<organism evidence="2">
    <name type="scientific">Thermococcus litoralis</name>
    <dbReference type="NCBI Taxonomy" id="2265"/>
    <lineage>
        <taxon>Archaea</taxon>
        <taxon>Methanobacteriati</taxon>
        <taxon>Methanobacteriota</taxon>
        <taxon>Thermococci</taxon>
        <taxon>Thermococcales</taxon>
        <taxon>Thermococcaceae</taxon>
        <taxon>Thermococcus</taxon>
    </lineage>
</organism>
<dbReference type="EMBL" id="DRTU01000219">
    <property type="protein sequence ID" value="HHI00868.1"/>
    <property type="molecule type" value="Genomic_DNA"/>
</dbReference>
<dbReference type="Gene3D" id="1.25.40.10">
    <property type="entry name" value="Tetratricopeptide repeat domain"/>
    <property type="match status" value="1"/>
</dbReference>
<name>A0A7C5NZV2_THELI</name>
<evidence type="ECO:0000313" key="2">
    <source>
        <dbReference type="EMBL" id="HHI00868.1"/>
    </source>
</evidence>
<dbReference type="SUPFAM" id="SSF48452">
    <property type="entry name" value="TPR-like"/>
    <property type="match status" value="1"/>
</dbReference>